<name>A0A212AGT1_9RHOB</name>
<evidence type="ECO:0000313" key="2">
    <source>
        <dbReference type="EMBL" id="OWJ80656.1"/>
    </source>
</evidence>
<evidence type="ECO:0000313" key="3">
    <source>
        <dbReference type="Proteomes" id="UP000196878"/>
    </source>
</evidence>
<sequence length="64" mass="7261">MFLAIETDVFFSERSLYGDRWIDSALARLQSEGLVHKGALEPPKGKRPDGWKPREQTPFGTTEP</sequence>
<feature type="compositionally biased region" description="Basic and acidic residues" evidence="1">
    <location>
        <begin position="34"/>
        <end position="55"/>
    </location>
</feature>
<dbReference type="Proteomes" id="UP000196878">
    <property type="component" value="Unassembled WGS sequence"/>
</dbReference>
<evidence type="ECO:0000256" key="1">
    <source>
        <dbReference type="SAM" id="MobiDB-lite"/>
    </source>
</evidence>
<dbReference type="RefSeq" id="WP_088213578.1">
    <property type="nucleotide sequence ID" value="NZ_NIPW01000003.1"/>
</dbReference>
<reference evidence="2 3" key="1">
    <citation type="submission" date="2016-12" db="EMBL/GenBank/DDBJ databases">
        <title>Comparison of Traditional DNA-DNA Hybridization with In Silico Genomic Analysis.</title>
        <authorList>
            <person name="Nicholson A.C."/>
            <person name="Humrighouse B.W."/>
            <person name="Graziano J."/>
            <person name="Lasker B."/>
            <person name="Whitney A.M."/>
            <person name="Mcquiston J.R."/>
        </authorList>
    </citation>
    <scope>NUCLEOTIDE SEQUENCE [LARGE SCALE GENOMIC DNA]</scope>
    <source>
        <strain evidence="2 3">H2240</strain>
    </source>
</reference>
<keyword evidence="3" id="KW-1185">Reference proteome</keyword>
<accession>A0A212AGT1</accession>
<gene>
    <name evidence="2" type="ORF">CDV49_00205</name>
</gene>
<dbReference type="OrthoDB" id="9803211at2"/>
<organism evidence="2 3">
    <name type="scientific">Haematobacter genomosp. 1</name>
    <dbReference type="NCBI Taxonomy" id="366618"/>
    <lineage>
        <taxon>Bacteria</taxon>
        <taxon>Pseudomonadati</taxon>
        <taxon>Pseudomonadota</taxon>
        <taxon>Alphaproteobacteria</taxon>
        <taxon>Rhodobacterales</taxon>
        <taxon>Paracoccaceae</taxon>
        <taxon>Haematobacter</taxon>
    </lineage>
</organism>
<dbReference type="AlphaFoldDB" id="A0A212AGT1"/>
<feature type="region of interest" description="Disordered" evidence="1">
    <location>
        <begin position="34"/>
        <end position="64"/>
    </location>
</feature>
<proteinExistence type="predicted"/>
<dbReference type="EMBL" id="NIPW01000003">
    <property type="protein sequence ID" value="OWJ80656.1"/>
    <property type="molecule type" value="Genomic_DNA"/>
</dbReference>
<protein>
    <submittedName>
        <fullName evidence="2">Uncharacterized protein</fullName>
    </submittedName>
</protein>
<comment type="caution">
    <text evidence="2">The sequence shown here is derived from an EMBL/GenBank/DDBJ whole genome shotgun (WGS) entry which is preliminary data.</text>
</comment>